<dbReference type="AlphaFoldDB" id="A0A2P6TXT1"/>
<comment type="caution">
    <text evidence="3">The sequence shown here is derived from an EMBL/GenBank/DDBJ whole genome shotgun (WGS) entry which is preliminary data.</text>
</comment>
<name>A0A2P6TXT1_CHLSO</name>
<reference evidence="3 4" key="1">
    <citation type="journal article" date="2018" name="Plant J.">
        <title>Genome sequences of Chlorella sorokiniana UTEX 1602 and Micractinium conductrix SAG 241.80: implications to maltose excretion by a green alga.</title>
        <authorList>
            <person name="Arriola M.B."/>
            <person name="Velmurugan N."/>
            <person name="Zhang Y."/>
            <person name="Plunkett M.H."/>
            <person name="Hondzo H."/>
            <person name="Barney B.M."/>
        </authorList>
    </citation>
    <scope>NUCLEOTIDE SEQUENCE [LARGE SCALE GENOMIC DNA]</scope>
    <source>
        <strain evidence="4">UTEX 1602</strain>
    </source>
</reference>
<dbReference type="Proteomes" id="UP000239899">
    <property type="component" value="Unassembled WGS sequence"/>
</dbReference>
<dbReference type="InterPro" id="IPR001214">
    <property type="entry name" value="SET_dom"/>
</dbReference>
<dbReference type="EMBL" id="LHPG02000004">
    <property type="protein sequence ID" value="PRW58860.1"/>
    <property type="molecule type" value="Genomic_DNA"/>
</dbReference>
<keyword evidence="4" id="KW-1185">Reference proteome</keyword>
<accession>A0A2P6TXT1</accession>
<evidence type="ECO:0000259" key="2">
    <source>
        <dbReference type="PROSITE" id="PS50280"/>
    </source>
</evidence>
<gene>
    <name evidence="3" type="ORF">C2E21_2473</name>
</gene>
<dbReference type="InterPro" id="IPR046341">
    <property type="entry name" value="SET_dom_sf"/>
</dbReference>
<protein>
    <submittedName>
        <fullName evidence="3">SET domain</fullName>
    </submittedName>
</protein>
<dbReference type="OrthoDB" id="5560686at2759"/>
<dbReference type="PROSITE" id="PS50280">
    <property type="entry name" value="SET"/>
    <property type="match status" value="1"/>
</dbReference>
<proteinExistence type="predicted"/>
<evidence type="ECO:0000313" key="4">
    <source>
        <dbReference type="Proteomes" id="UP000239899"/>
    </source>
</evidence>
<evidence type="ECO:0000256" key="1">
    <source>
        <dbReference type="SAM" id="MobiDB-lite"/>
    </source>
</evidence>
<organism evidence="3 4">
    <name type="scientific">Chlorella sorokiniana</name>
    <name type="common">Freshwater green alga</name>
    <dbReference type="NCBI Taxonomy" id="3076"/>
    <lineage>
        <taxon>Eukaryota</taxon>
        <taxon>Viridiplantae</taxon>
        <taxon>Chlorophyta</taxon>
        <taxon>core chlorophytes</taxon>
        <taxon>Trebouxiophyceae</taxon>
        <taxon>Chlorellales</taxon>
        <taxon>Chlorellaceae</taxon>
        <taxon>Chlorella clade</taxon>
        <taxon>Chlorella</taxon>
    </lineage>
</organism>
<evidence type="ECO:0000313" key="3">
    <source>
        <dbReference type="EMBL" id="PRW58860.1"/>
    </source>
</evidence>
<sequence>MAAAQCSSMISSRLHCVSWLPSCPPWRLTQRRQPAPRALPPSLMDGSLSAAAASSAPQPADSFLLGLQQGLLQHPQLYILESLLVLVAAYAAAAWPDRPRGWCLSRLVGVGPSKVAGRGVFALLHIEAGTVIGSYPGRPRTPAAMAAKCADAPGAKDYCFKTRSGLLLDPTDAAGQLSSHPGPGLPWLSTDYTLACINEPPRGVGGTNVSVEDDPSDPNGLLCVAARDINPGEELFMDYGLTYDRSAYRQAASGQGEQQEEQQGAGQQRQQQQQRPQ</sequence>
<dbReference type="SUPFAM" id="SSF82199">
    <property type="entry name" value="SET domain"/>
    <property type="match status" value="1"/>
</dbReference>
<feature type="region of interest" description="Disordered" evidence="1">
    <location>
        <begin position="248"/>
        <end position="277"/>
    </location>
</feature>
<dbReference type="Gene3D" id="2.170.270.10">
    <property type="entry name" value="SET domain"/>
    <property type="match status" value="1"/>
</dbReference>
<dbReference type="Pfam" id="PF00856">
    <property type="entry name" value="SET"/>
    <property type="match status" value="1"/>
</dbReference>
<feature type="domain" description="SET" evidence="2">
    <location>
        <begin position="100"/>
        <end position="240"/>
    </location>
</feature>
<feature type="compositionally biased region" description="Low complexity" evidence="1">
    <location>
        <begin position="249"/>
        <end position="277"/>
    </location>
</feature>